<feature type="region of interest" description="Disordered" evidence="1">
    <location>
        <begin position="50"/>
        <end position="74"/>
    </location>
</feature>
<feature type="region of interest" description="Disordered" evidence="1">
    <location>
        <begin position="582"/>
        <end position="644"/>
    </location>
</feature>
<evidence type="ECO:0000313" key="2">
    <source>
        <dbReference type="EMBL" id="OJJ39033.1"/>
    </source>
</evidence>
<dbReference type="GeneID" id="63750042"/>
<dbReference type="Proteomes" id="UP000184383">
    <property type="component" value="Unassembled WGS sequence"/>
</dbReference>
<dbReference type="EMBL" id="KV878210">
    <property type="protein sequence ID" value="OJJ39033.1"/>
    <property type="molecule type" value="Genomic_DNA"/>
</dbReference>
<feature type="region of interest" description="Disordered" evidence="1">
    <location>
        <begin position="430"/>
        <end position="479"/>
    </location>
</feature>
<feature type="compositionally biased region" description="Basic and acidic residues" evidence="1">
    <location>
        <begin position="592"/>
        <end position="610"/>
    </location>
</feature>
<dbReference type="VEuPathDB" id="FungiDB:ASPWEDRAFT_352871"/>
<name>A0A1L9RVX7_ASPWE</name>
<evidence type="ECO:0000256" key="1">
    <source>
        <dbReference type="SAM" id="MobiDB-lite"/>
    </source>
</evidence>
<organism evidence="2 3">
    <name type="scientific">Aspergillus wentii DTO 134E9</name>
    <dbReference type="NCBI Taxonomy" id="1073089"/>
    <lineage>
        <taxon>Eukaryota</taxon>
        <taxon>Fungi</taxon>
        <taxon>Dikarya</taxon>
        <taxon>Ascomycota</taxon>
        <taxon>Pezizomycotina</taxon>
        <taxon>Eurotiomycetes</taxon>
        <taxon>Eurotiomycetidae</taxon>
        <taxon>Eurotiales</taxon>
        <taxon>Aspergillaceae</taxon>
        <taxon>Aspergillus</taxon>
        <taxon>Aspergillus subgen. Cremei</taxon>
    </lineage>
</organism>
<dbReference type="AlphaFoldDB" id="A0A1L9RVX7"/>
<accession>A0A1L9RVX7</accession>
<evidence type="ECO:0000313" key="3">
    <source>
        <dbReference type="Proteomes" id="UP000184383"/>
    </source>
</evidence>
<feature type="compositionally biased region" description="Polar residues" evidence="1">
    <location>
        <begin position="53"/>
        <end position="62"/>
    </location>
</feature>
<proteinExistence type="predicted"/>
<sequence length="644" mass="72228">MPGRIRPEDRFRLVVNRASSAAMLHGGSRDLNSLDDLASSRPIPLSALCGRANSRNKGSRSWKSIPLDVDGETTGDPVSNVILSEVSHYKPRSRLSAMHQSNNEDGYYQRNNGTVRLQAPDDRLGHRSDPMGQSWSREMNAQIQQNPLSYSAGYDSPYHNSLSQRNSYISESPFIRGENYFQPEQTSWSTESYHSISGVLGGAMQQPEGYAQGIYTTNLMPNPALHAYGTDSGRPYTPSSHESLAHPVHGHHDQMSFYQPSHMLQYSMPGLQHEQYIGYESTIQAEDAFPTYRDGVILTTTSNPIEMSSQTQTAKSSPIPPSTPAYDLDKKIGTKFNQFDVVKPHGETKKCGSKEEMAAYLNDVVHKAQLDTKQTTLHDPFVETKAPLVSERQEQDYKAKQNLHVQKKSEDQIIKESIKELLERNETFKRHCQAAPVQKPGPKKSDAQDQINEKRADPFESRAGNLSTASGKILKPPPGLPKPAAHNMMIECSPIEQRSLLEKHRLEEANYWFSKDGRGEEQLRQHVDEVAQKYSEKCKKLQGTSHSVQDSATAKQMTLLLGNVIANLQSYVSGNRTEQTSNFADFGTVKPHSREPSHGGRRSYFDRDPSVDQWRLPSGRAFSSLSNNSDKKLPLSRLHRSYDE</sequence>
<keyword evidence="3" id="KW-1185">Reference proteome</keyword>
<feature type="compositionally biased region" description="Basic and acidic residues" evidence="1">
    <location>
        <begin position="443"/>
        <end position="460"/>
    </location>
</feature>
<dbReference type="STRING" id="1073089.A0A1L9RVX7"/>
<reference evidence="3" key="1">
    <citation type="journal article" date="2017" name="Genome Biol.">
        <title>Comparative genomics reveals high biological diversity and specific adaptations in the industrially and medically important fungal genus Aspergillus.</title>
        <authorList>
            <person name="de Vries R.P."/>
            <person name="Riley R."/>
            <person name="Wiebenga A."/>
            <person name="Aguilar-Osorio G."/>
            <person name="Amillis S."/>
            <person name="Uchima C.A."/>
            <person name="Anderluh G."/>
            <person name="Asadollahi M."/>
            <person name="Askin M."/>
            <person name="Barry K."/>
            <person name="Battaglia E."/>
            <person name="Bayram O."/>
            <person name="Benocci T."/>
            <person name="Braus-Stromeyer S.A."/>
            <person name="Caldana C."/>
            <person name="Canovas D."/>
            <person name="Cerqueira G.C."/>
            <person name="Chen F."/>
            <person name="Chen W."/>
            <person name="Choi C."/>
            <person name="Clum A."/>
            <person name="Dos Santos R.A."/>
            <person name="Damasio A.R."/>
            <person name="Diallinas G."/>
            <person name="Emri T."/>
            <person name="Fekete E."/>
            <person name="Flipphi M."/>
            <person name="Freyberg S."/>
            <person name="Gallo A."/>
            <person name="Gournas C."/>
            <person name="Habgood R."/>
            <person name="Hainaut M."/>
            <person name="Harispe M.L."/>
            <person name="Henrissat B."/>
            <person name="Hilden K.S."/>
            <person name="Hope R."/>
            <person name="Hossain A."/>
            <person name="Karabika E."/>
            <person name="Karaffa L."/>
            <person name="Karanyi Z."/>
            <person name="Krasevec N."/>
            <person name="Kuo A."/>
            <person name="Kusch H."/>
            <person name="LaButti K."/>
            <person name="Lagendijk E.L."/>
            <person name="Lapidus A."/>
            <person name="Levasseur A."/>
            <person name="Lindquist E."/>
            <person name="Lipzen A."/>
            <person name="Logrieco A.F."/>
            <person name="MacCabe A."/>
            <person name="Maekelae M.R."/>
            <person name="Malavazi I."/>
            <person name="Melin P."/>
            <person name="Meyer V."/>
            <person name="Mielnichuk N."/>
            <person name="Miskei M."/>
            <person name="Molnar A.P."/>
            <person name="Mule G."/>
            <person name="Ngan C.Y."/>
            <person name="Orejas M."/>
            <person name="Orosz E."/>
            <person name="Ouedraogo J.P."/>
            <person name="Overkamp K.M."/>
            <person name="Park H.-S."/>
            <person name="Perrone G."/>
            <person name="Piumi F."/>
            <person name="Punt P.J."/>
            <person name="Ram A.F."/>
            <person name="Ramon A."/>
            <person name="Rauscher S."/>
            <person name="Record E."/>
            <person name="Riano-Pachon D.M."/>
            <person name="Robert V."/>
            <person name="Roehrig J."/>
            <person name="Ruller R."/>
            <person name="Salamov A."/>
            <person name="Salih N.S."/>
            <person name="Samson R.A."/>
            <person name="Sandor E."/>
            <person name="Sanguinetti M."/>
            <person name="Schuetze T."/>
            <person name="Sepcic K."/>
            <person name="Shelest E."/>
            <person name="Sherlock G."/>
            <person name="Sophianopoulou V."/>
            <person name="Squina F.M."/>
            <person name="Sun H."/>
            <person name="Susca A."/>
            <person name="Todd R.B."/>
            <person name="Tsang A."/>
            <person name="Unkles S.E."/>
            <person name="van de Wiele N."/>
            <person name="van Rossen-Uffink D."/>
            <person name="Oliveira J.V."/>
            <person name="Vesth T.C."/>
            <person name="Visser J."/>
            <person name="Yu J.-H."/>
            <person name="Zhou M."/>
            <person name="Andersen M.R."/>
            <person name="Archer D.B."/>
            <person name="Baker S.E."/>
            <person name="Benoit I."/>
            <person name="Brakhage A.A."/>
            <person name="Braus G.H."/>
            <person name="Fischer R."/>
            <person name="Frisvad J.C."/>
            <person name="Goldman G.H."/>
            <person name="Houbraken J."/>
            <person name="Oakley B."/>
            <person name="Pocsi I."/>
            <person name="Scazzocchio C."/>
            <person name="Seiboth B."/>
            <person name="vanKuyk P.A."/>
            <person name="Wortman J."/>
            <person name="Dyer P.S."/>
            <person name="Grigoriev I.V."/>
        </authorList>
    </citation>
    <scope>NUCLEOTIDE SEQUENCE [LARGE SCALE GENOMIC DNA]</scope>
    <source>
        <strain evidence="3">DTO 134E9</strain>
    </source>
</reference>
<protein>
    <submittedName>
        <fullName evidence="2">Uncharacterized protein</fullName>
    </submittedName>
</protein>
<dbReference type="RefSeq" id="XP_040692709.1">
    <property type="nucleotide sequence ID" value="XM_040834194.1"/>
</dbReference>
<gene>
    <name evidence="2" type="ORF">ASPWEDRAFT_352871</name>
</gene>
<dbReference type="OrthoDB" id="10251048at2759"/>